<dbReference type="Gene3D" id="3.40.50.12580">
    <property type="match status" value="1"/>
</dbReference>
<evidence type="ECO:0000313" key="1">
    <source>
        <dbReference type="EMBL" id="AIE96628.1"/>
    </source>
</evidence>
<dbReference type="EMBL" id="KF900484">
    <property type="protein sequence ID" value="AIE96628.1"/>
    <property type="molecule type" value="Genomic_DNA"/>
</dbReference>
<name>A0A075FZ70_9ARCH</name>
<dbReference type="AlphaFoldDB" id="A0A075FZ70"/>
<dbReference type="GO" id="GO:0015774">
    <property type="term" value="P:polysaccharide transport"/>
    <property type="evidence" value="ECO:0007669"/>
    <property type="project" value="InterPro"/>
</dbReference>
<dbReference type="InterPro" id="IPR043148">
    <property type="entry name" value="TagF_C"/>
</dbReference>
<dbReference type="Pfam" id="PF05159">
    <property type="entry name" value="Capsule_synth"/>
    <property type="match status" value="1"/>
</dbReference>
<dbReference type="GO" id="GO:0000271">
    <property type="term" value="P:polysaccharide biosynthetic process"/>
    <property type="evidence" value="ECO:0007669"/>
    <property type="project" value="InterPro"/>
</dbReference>
<reference evidence="1" key="1">
    <citation type="journal article" date="2014" name="Genome Biol. Evol.">
        <title>Pangenome evidence for extensive interdomain horizontal transfer affecting lineage core and shell genes in uncultured planktonic thaumarchaeota and euryarchaeota.</title>
        <authorList>
            <person name="Deschamps P."/>
            <person name="Zivanovic Y."/>
            <person name="Moreira D."/>
            <person name="Rodriguez-Valera F."/>
            <person name="Lopez-Garcia P."/>
        </authorList>
    </citation>
    <scope>NUCLEOTIDE SEQUENCE</scope>
</reference>
<protein>
    <submittedName>
        <fullName evidence="1">Capsular polysaccharide export protein (KpsS, lipB)</fullName>
    </submittedName>
</protein>
<organism evidence="1">
    <name type="scientific">uncultured marine thaumarchaeote AD1000_82_B05</name>
    <dbReference type="NCBI Taxonomy" id="1455944"/>
    <lineage>
        <taxon>Archaea</taxon>
        <taxon>Nitrososphaerota</taxon>
        <taxon>environmental samples</taxon>
    </lineage>
</organism>
<gene>
    <name evidence="1" type="primary">kpsS</name>
    <name evidence="1" type="synonym">lipB</name>
</gene>
<dbReference type="SUPFAM" id="SSF53756">
    <property type="entry name" value="UDP-Glycosyltransferase/glycogen phosphorylase"/>
    <property type="match status" value="1"/>
</dbReference>
<accession>A0A075FZ70</accession>
<sequence>MYAIVDITERPKTFFENQKLVDFNKIWFFHDQIKKQQEKPDFEYLAKFEKKYKLNLWKLIQNERIFLYSNFHKFSKNEMMKILEQECRFFEHILDTVKPDFFFSKMPAFHHLELFYEMCKNSGVNVQIIDFAVLGQSCMITQEHEKLDIVNDPKGLERKNRNFDQLQQYLKSSDLLGYLVNNIMKPGKTNQELIQAAKEYLLHSDSENTKTHYTYYGRTKSKVLLHGMMYRIRTKIRESFMNNNLKRTLALPEKFVFFPLHTEIDRTLLITAPFYINQTEAIKIIAKSLPINFKLVVKEHPIQVTRGWRSSSEYKEIMEIPNVILVHPNFSNEELYKNCSLLVTIAGTSGFEATFYGKPAITFVDLNYSILPSVSTVKNLHELPDLINESLTKKVEASSLDHFITLLEKNISKFNYADFLQKLKREFFYGGNLVDVEIPEAKMKLFLEKNHSVLSELADEHITKIKWFKNH</sequence>
<proteinExistence type="predicted"/>
<dbReference type="InterPro" id="IPR007833">
    <property type="entry name" value="Capsule_polysaccharide_synth"/>
</dbReference>